<protein>
    <recommendedName>
        <fullName evidence="4">DUF1579 domain-containing protein</fullName>
    </recommendedName>
</protein>
<evidence type="ECO:0000313" key="3">
    <source>
        <dbReference type="Proteomes" id="UP000663570"/>
    </source>
</evidence>
<gene>
    <name evidence="2" type="ORF">JY500_01705</name>
</gene>
<dbReference type="Proteomes" id="UP000663570">
    <property type="component" value="Chromosome"/>
</dbReference>
<reference evidence="2 3" key="1">
    <citation type="submission" date="2021-02" db="EMBL/GenBank/DDBJ databases">
        <title>Niveibacterium changnyeongensis HC41.</title>
        <authorList>
            <person name="Kang M."/>
        </authorList>
    </citation>
    <scope>NUCLEOTIDE SEQUENCE [LARGE SCALE GENOMIC DNA]</scope>
    <source>
        <strain evidence="2 3">HC41</strain>
    </source>
</reference>
<evidence type="ECO:0008006" key="4">
    <source>
        <dbReference type="Google" id="ProtNLM"/>
    </source>
</evidence>
<keyword evidence="3" id="KW-1185">Reference proteome</keyword>
<feature type="chain" id="PRO_5047270449" description="DUF1579 domain-containing protein" evidence="1">
    <location>
        <begin position="23"/>
        <end position="169"/>
    </location>
</feature>
<proteinExistence type="predicted"/>
<evidence type="ECO:0000256" key="1">
    <source>
        <dbReference type="SAM" id="SignalP"/>
    </source>
</evidence>
<evidence type="ECO:0000313" key="2">
    <source>
        <dbReference type="EMBL" id="QSI77397.1"/>
    </source>
</evidence>
<feature type="signal peptide" evidence="1">
    <location>
        <begin position="1"/>
        <end position="22"/>
    </location>
</feature>
<organism evidence="2 3">
    <name type="scientific">Niveibacterium microcysteis</name>
    <dbReference type="NCBI Taxonomy" id="2811415"/>
    <lineage>
        <taxon>Bacteria</taxon>
        <taxon>Pseudomonadati</taxon>
        <taxon>Pseudomonadota</taxon>
        <taxon>Betaproteobacteria</taxon>
        <taxon>Rhodocyclales</taxon>
        <taxon>Rhodocyclaceae</taxon>
        <taxon>Niveibacterium</taxon>
    </lineage>
</organism>
<dbReference type="EMBL" id="CP071060">
    <property type="protein sequence ID" value="QSI77397.1"/>
    <property type="molecule type" value="Genomic_DNA"/>
</dbReference>
<sequence>MKRPASALALAVSLAASPMSYAAPPDASAAFTQLKALEGRWVGHVQKADGPPAEVTYRNISGGTAVMEVLFPGTPHEMTSIYHLDGDQLVMTHYCAMGNQPRMKLVAVDGNRLRFDFTGGSNMDPQQSTHIHGGEIRLQGPDTIEAEWDVFAKGKPAGTNRFFLMRPKT</sequence>
<name>A0ABX7M6L5_9RHOO</name>
<accession>A0ABX7M6L5</accession>
<keyword evidence="1" id="KW-0732">Signal</keyword>
<dbReference type="RefSeq" id="WP_172201474.1">
    <property type="nucleotide sequence ID" value="NZ_CP071060.1"/>
</dbReference>